<reference evidence="2 3" key="1">
    <citation type="submission" date="2018-03" db="EMBL/GenBank/DDBJ databases">
        <authorList>
            <person name="Keele B.F."/>
        </authorList>
    </citation>
    <scope>NUCLEOTIDE SEQUENCE [LARGE SCALE GENOMIC DNA]</scope>
    <source>
        <strain evidence="2 3">CECT 8626</strain>
    </source>
</reference>
<evidence type="ECO:0000313" key="3">
    <source>
        <dbReference type="Proteomes" id="UP000244924"/>
    </source>
</evidence>
<protein>
    <recommendedName>
        <fullName evidence="4">DUF1194 domain-containing protein</fullName>
    </recommendedName>
</protein>
<dbReference type="AlphaFoldDB" id="A0A2R8B3F1"/>
<gene>
    <name evidence="2" type="ORF">DEA8626_00564</name>
</gene>
<dbReference type="Pfam" id="PF06707">
    <property type="entry name" value="DUF1194"/>
    <property type="match status" value="1"/>
</dbReference>
<dbReference type="InterPro" id="IPR036465">
    <property type="entry name" value="vWFA_dom_sf"/>
</dbReference>
<proteinExistence type="predicted"/>
<feature type="region of interest" description="Disordered" evidence="1">
    <location>
        <begin position="230"/>
        <end position="258"/>
    </location>
</feature>
<dbReference type="InterPro" id="IPR010607">
    <property type="entry name" value="DUF1194"/>
</dbReference>
<dbReference type="Proteomes" id="UP000244924">
    <property type="component" value="Unassembled WGS sequence"/>
</dbReference>
<accession>A0A2R8B3F1</accession>
<organism evidence="2 3">
    <name type="scientific">Albidovulum aquaemixtae</name>
    <dbReference type="NCBI Taxonomy" id="1542388"/>
    <lineage>
        <taxon>Bacteria</taxon>
        <taxon>Pseudomonadati</taxon>
        <taxon>Pseudomonadota</taxon>
        <taxon>Alphaproteobacteria</taxon>
        <taxon>Rhodobacterales</taxon>
        <taxon>Paracoccaceae</taxon>
        <taxon>Albidovulum</taxon>
    </lineage>
</organism>
<name>A0A2R8B3F1_9RHOB</name>
<dbReference type="RefSeq" id="WP_108851532.1">
    <property type="nucleotide sequence ID" value="NZ_OMOQ01000001.1"/>
</dbReference>
<evidence type="ECO:0008006" key="4">
    <source>
        <dbReference type="Google" id="ProtNLM"/>
    </source>
</evidence>
<evidence type="ECO:0000313" key="2">
    <source>
        <dbReference type="EMBL" id="SPH17050.1"/>
    </source>
</evidence>
<dbReference type="SUPFAM" id="SSF53300">
    <property type="entry name" value="vWA-like"/>
    <property type="match status" value="1"/>
</dbReference>
<dbReference type="EMBL" id="OMOQ01000001">
    <property type="protein sequence ID" value="SPH17050.1"/>
    <property type="molecule type" value="Genomic_DNA"/>
</dbReference>
<sequence length="258" mass="27141">MNAAYAALASLLWAEIAHADCRQALAIGLDVSASVDEQEYALQMQGVARALADPKVTSALLDQPLKPVWLAAYTWSGAESQRLILDWTAMTDADAILRAATAIGTAPRPALSPSTGVGTALLYGHALLDRGPDCWRYTLDLTGDGKNNSGPQPRQLALAPLGAALTVNALVIGSDEEEGWDGGDPGIAELTAWFWVEVVRGPDGFVEAALGFEDFEAAMTRKLLKELSGFAVGTAPPPRPEPVERGRGGAPEPLPEDG</sequence>
<dbReference type="OrthoDB" id="9792179at2"/>
<keyword evidence="3" id="KW-1185">Reference proteome</keyword>
<evidence type="ECO:0000256" key="1">
    <source>
        <dbReference type="SAM" id="MobiDB-lite"/>
    </source>
</evidence>